<protein>
    <submittedName>
        <fullName evidence="5">Mannan polymerase complex subunit MNN9</fullName>
    </submittedName>
</protein>
<accession>A0A1V2L813</accession>
<dbReference type="STRING" id="36022.A0A1V2L813"/>
<dbReference type="EMBL" id="MPUK01000003">
    <property type="protein sequence ID" value="ONH68038.1"/>
    <property type="molecule type" value="Genomic_DNA"/>
</dbReference>
<reference evidence="6" key="1">
    <citation type="journal article" date="2017" name="Genome Announc.">
        <title>Genome sequences of Cyberlindnera fabianii 65, Pichia kudriavzevii 129, and Saccharomyces cerevisiae 131 isolated from fermented masau fruits in Zimbabwe.</title>
        <authorList>
            <person name="van Rijswijck I.M.H."/>
            <person name="Derks M.F.L."/>
            <person name="Abee T."/>
            <person name="de Ridder D."/>
            <person name="Smid E.J."/>
        </authorList>
    </citation>
    <scope>NUCLEOTIDE SEQUENCE [LARGE SCALE GENOMIC DNA]</scope>
    <source>
        <strain evidence="6">65</strain>
    </source>
</reference>
<evidence type="ECO:0000256" key="1">
    <source>
        <dbReference type="ARBA" id="ARBA00037964"/>
    </source>
</evidence>
<sequence>MIPLSRSNVRAAPSLPPLRRMAVLLVAGLILIAVINILPGYLSRSTIQEKMELVDKLRRAEDELKVTSQQLNALKQAAAKQSSGGFVHEKGKPSNDEVEDVPDKQRNQEIVVHKQLQSAKDEILQLEAELRRAKEKQQENSIKDGDIPDYLGKKINQRFVKVSFEKSSPEYRKTTYRAIDTNSDSNELIVLSSIAHSNSYGAGRTFADFIDTIKSIEFERTMSTLGLLVGSKDEYNNILKYMDANSDDTFFSKVIVLQAQFIEDLYKLDRDIRHSLAVQKERRRAISRARNFLITNALGDEEYSLCLDADMIETPSDLLQVFVNSGKDIVVPRIRQGGAENYDFNSWVGHRLVPNAEQSKHLDEKDPDFLFVPGPDGAAHMHDFVNDEKWGNNQRRDFAVPLDSVGGAVLFVKSEVFKQGVLFPPFYVVGTTWDRFEGYDGIETEGLCYQARTIGYQCWGLPNVVAFHDVELQDGISSRQWLVLVCTIASMLLFITVSNKRYSYSLVEIQRMIGTLELKSGPQSTSMLTTQARITDNNSPDVLAKHQIEVKVNELLKAKIEKELELERKEMKKKVDDMKNKIKQAEKKASDAQGEKESLMSPVQVNHETVVVDKGSGQYRKTVYSFKTQPDDNGKRLYDSTQNKLVIMSGFTNNFGKGRTHDDFLNMIDTVNQIPHSQTSLSLLISNEDMFKRLETHISTVFNNIKATEDVSELAESFSKVTLVYAPFLEEKLNSLSRGERQKAEVQRHRRRVLAEMRNFLMSHGIENEEYSLYIDCDMIELPKNMLANFISSDVDIGTIRIDMKNPRGVVTHPDYDLNAWAGSRLRPTEEQEKQMDNDPNFFFEPKPAKDAIHMLDLSANRDKFGLDNTETAKYELKSVGGAVLFVRANVYRQGAVFPPYYAVGTNWQRLEGWDGIETEGLCYIANAMGYKCWGFPNMVGYHTV</sequence>
<comment type="similarity">
    <text evidence="1">Belongs to the ANP1/MMN9/VAN1 family.</text>
</comment>
<dbReference type="InterPro" id="IPR029044">
    <property type="entry name" value="Nucleotide-diphossugar_trans"/>
</dbReference>
<dbReference type="GO" id="GO:0000032">
    <property type="term" value="P:cell wall mannoprotein biosynthetic process"/>
    <property type="evidence" value="ECO:0007669"/>
    <property type="project" value="TreeGrafter"/>
</dbReference>
<evidence type="ECO:0000256" key="2">
    <source>
        <dbReference type="SAM" id="Coils"/>
    </source>
</evidence>
<dbReference type="Pfam" id="PF03452">
    <property type="entry name" value="Anp1"/>
    <property type="match status" value="2"/>
</dbReference>
<evidence type="ECO:0000256" key="3">
    <source>
        <dbReference type="SAM" id="MobiDB-lite"/>
    </source>
</evidence>
<evidence type="ECO:0000313" key="6">
    <source>
        <dbReference type="Proteomes" id="UP000189513"/>
    </source>
</evidence>
<dbReference type="PANTHER" id="PTHR43083">
    <property type="entry name" value="MANNAN POLYMERASE II"/>
    <property type="match status" value="1"/>
</dbReference>
<name>A0A1V2L813_CYBFA</name>
<evidence type="ECO:0000313" key="5">
    <source>
        <dbReference type="EMBL" id="ONH68038.1"/>
    </source>
</evidence>
<dbReference type="InterPro" id="IPR052086">
    <property type="entry name" value="Mannan_Polymerase_Subunit"/>
</dbReference>
<keyword evidence="4" id="KW-0812">Transmembrane</keyword>
<dbReference type="SUPFAM" id="SSF53448">
    <property type="entry name" value="Nucleotide-diphospho-sugar transferases"/>
    <property type="match status" value="1"/>
</dbReference>
<dbReference type="GO" id="GO:0006487">
    <property type="term" value="P:protein N-linked glycosylation"/>
    <property type="evidence" value="ECO:0007669"/>
    <property type="project" value="TreeGrafter"/>
</dbReference>
<keyword evidence="6" id="KW-1185">Reference proteome</keyword>
<keyword evidence="4" id="KW-1133">Transmembrane helix</keyword>
<dbReference type="Gene3D" id="3.90.550.10">
    <property type="entry name" value="Spore Coat Polysaccharide Biosynthesis Protein SpsA, Chain A"/>
    <property type="match status" value="2"/>
</dbReference>
<feature type="region of interest" description="Disordered" evidence="3">
    <location>
        <begin position="79"/>
        <end position="102"/>
    </location>
</feature>
<dbReference type="AlphaFoldDB" id="A0A1V2L813"/>
<dbReference type="PANTHER" id="PTHR43083:SF6">
    <property type="entry name" value="MANNAN POLYMERASE COMPLEXES SUBUNIT MNN9"/>
    <property type="match status" value="1"/>
</dbReference>
<organism evidence="5 6">
    <name type="scientific">Cyberlindnera fabianii</name>
    <name type="common">Yeast</name>
    <name type="synonym">Hansenula fabianii</name>
    <dbReference type="NCBI Taxonomy" id="36022"/>
    <lineage>
        <taxon>Eukaryota</taxon>
        <taxon>Fungi</taxon>
        <taxon>Dikarya</taxon>
        <taxon>Ascomycota</taxon>
        <taxon>Saccharomycotina</taxon>
        <taxon>Saccharomycetes</taxon>
        <taxon>Phaffomycetales</taxon>
        <taxon>Phaffomycetaceae</taxon>
        <taxon>Cyberlindnera</taxon>
    </lineage>
</organism>
<comment type="caution">
    <text evidence="5">The sequence shown here is derived from an EMBL/GenBank/DDBJ whole genome shotgun (WGS) entry which is preliminary data.</text>
</comment>
<feature type="coiled-coil region" evidence="2">
    <location>
        <begin position="116"/>
        <end position="143"/>
    </location>
</feature>
<feature type="coiled-coil region" evidence="2">
    <location>
        <begin position="552"/>
        <end position="595"/>
    </location>
</feature>
<dbReference type="Proteomes" id="UP000189513">
    <property type="component" value="Unassembled WGS sequence"/>
</dbReference>
<gene>
    <name evidence="5" type="ORF">BON22_1786</name>
</gene>
<evidence type="ECO:0000256" key="4">
    <source>
        <dbReference type="SAM" id="Phobius"/>
    </source>
</evidence>
<keyword evidence="2" id="KW-0175">Coiled coil</keyword>
<feature type="compositionally biased region" description="Basic and acidic residues" evidence="3">
    <location>
        <begin position="87"/>
        <end position="102"/>
    </location>
</feature>
<dbReference type="GO" id="GO:0000009">
    <property type="term" value="F:alpha-1,6-mannosyltransferase activity"/>
    <property type="evidence" value="ECO:0007669"/>
    <property type="project" value="TreeGrafter"/>
</dbReference>
<keyword evidence="4" id="KW-0472">Membrane</keyword>
<feature type="coiled-coil region" evidence="2">
    <location>
        <begin position="43"/>
        <end position="77"/>
    </location>
</feature>
<proteinExistence type="inferred from homology"/>
<dbReference type="GO" id="GO:0000136">
    <property type="term" value="C:mannan polymerase complex"/>
    <property type="evidence" value="ECO:0007669"/>
    <property type="project" value="TreeGrafter"/>
</dbReference>
<dbReference type="VEuPathDB" id="FungiDB:BON22_1786"/>
<feature type="transmembrane region" description="Helical" evidence="4">
    <location>
        <begin position="21"/>
        <end position="42"/>
    </location>
</feature>